<dbReference type="Proteomes" id="UP000000775">
    <property type="component" value="Chromosome"/>
</dbReference>
<dbReference type="GeneID" id="31758661"/>
<reference evidence="1 2" key="1">
    <citation type="journal article" date="2006" name="PLoS Genet.">
        <title>Who ate whom? Adaptive Helicobacter genomic changes that accompanied a host jump from early humans to large felines.</title>
        <authorList>
            <person name="Eppinger M."/>
            <person name="Baar C."/>
            <person name="Linz B."/>
            <person name="Raddatz G."/>
            <person name="Lanz C."/>
            <person name="Keller H."/>
            <person name="Morelli G."/>
            <person name="Gressmann H."/>
            <person name="Achtman M."/>
            <person name="Schuster S.C."/>
        </authorList>
    </citation>
    <scope>NUCLEOTIDE SEQUENCE [LARGE SCALE GENOMIC DNA]</scope>
    <source>
        <strain evidence="1 2">Sheeba</strain>
    </source>
</reference>
<dbReference type="BioCyc" id="HACI382638:HAC_RS05770-MONOMER"/>
<dbReference type="EMBL" id="AM260522">
    <property type="protein sequence ID" value="CAK00081.1"/>
    <property type="molecule type" value="Genomic_DNA"/>
</dbReference>
<accession>Q17W95</accession>
<proteinExistence type="predicted"/>
<gene>
    <name evidence="1" type="primary">Hac prophage I orf9</name>
    <name evidence="1" type="ordered locus">Hac_1343</name>
</gene>
<keyword evidence="2" id="KW-1185">Reference proteome</keyword>
<protein>
    <submittedName>
        <fullName evidence="1">Uncharacterized protein</fullName>
    </submittedName>
</protein>
<dbReference type="STRING" id="382638.Hac_1343"/>
<dbReference type="AlphaFoldDB" id="Q17W95"/>
<evidence type="ECO:0000313" key="2">
    <source>
        <dbReference type="Proteomes" id="UP000000775"/>
    </source>
</evidence>
<dbReference type="KEGG" id="hac:Hac_1343"/>
<dbReference type="HOGENOM" id="CLU_1658384_0_0_7"/>
<sequence>MDYRILTINNNPKGGQILSTEHPIQFKHSNIDDLYVGNTSQYNESNTFRELAKTGHYFWIDASRSNNPQQQNRIKDCAFWQNIETVLNALSKTGTEIFKTTLKQYKHQIKEMSAQRNYANPRYIHMPHTCTALDTLPMVTKEIFNVRGKQVIRSRFKAT</sequence>
<name>Q17W95_HELAH</name>
<evidence type="ECO:0000313" key="1">
    <source>
        <dbReference type="EMBL" id="CAK00081.1"/>
    </source>
</evidence>
<dbReference type="RefSeq" id="WP_011578171.1">
    <property type="nucleotide sequence ID" value="NC_008229.1"/>
</dbReference>
<organism evidence="1 2">
    <name type="scientific">Helicobacter acinonychis (strain Sheeba)</name>
    <dbReference type="NCBI Taxonomy" id="382638"/>
    <lineage>
        <taxon>Bacteria</taxon>
        <taxon>Pseudomonadati</taxon>
        <taxon>Campylobacterota</taxon>
        <taxon>Epsilonproteobacteria</taxon>
        <taxon>Campylobacterales</taxon>
        <taxon>Helicobacteraceae</taxon>
        <taxon>Helicobacter</taxon>
    </lineage>
</organism>